<dbReference type="Proteomes" id="UP000663193">
    <property type="component" value="Chromosome 3"/>
</dbReference>
<reference evidence="3" key="1">
    <citation type="journal article" date="2021" name="BMC Genomics">
        <title>Chromosome-level genome assembly and manually-curated proteome of model necrotroph Parastagonospora nodorum Sn15 reveals a genome-wide trove of candidate effector homologs, and redundancy of virulence-related functions within an accessory chromosome.</title>
        <authorList>
            <person name="Bertazzoni S."/>
            <person name="Jones D.A.B."/>
            <person name="Phan H.T."/>
            <person name="Tan K.-C."/>
            <person name="Hane J.K."/>
        </authorList>
    </citation>
    <scope>NUCLEOTIDE SEQUENCE [LARGE SCALE GENOMIC DNA]</scope>
    <source>
        <strain evidence="3">SN15 / ATCC MYA-4574 / FGSC 10173)</strain>
    </source>
</reference>
<dbReference type="AlphaFoldDB" id="A0A7U2EUU7"/>
<evidence type="ECO:0000256" key="1">
    <source>
        <dbReference type="SAM" id="MobiDB-lite"/>
    </source>
</evidence>
<sequence>MSAPNHARSTPAPKTAAQRAQTLTDEAPYPSHFGRDPPPRCDSFILGLHEFCDLPGASSERQWL</sequence>
<gene>
    <name evidence="2" type="ORF">JI435_302730</name>
</gene>
<feature type="region of interest" description="Disordered" evidence="1">
    <location>
        <begin position="1"/>
        <end position="36"/>
    </location>
</feature>
<dbReference type="VEuPathDB" id="FungiDB:JI435_302730"/>
<dbReference type="EMBL" id="CP069025">
    <property type="protein sequence ID" value="QRC93414.1"/>
    <property type="molecule type" value="Genomic_DNA"/>
</dbReference>
<organism evidence="2 3">
    <name type="scientific">Phaeosphaeria nodorum (strain SN15 / ATCC MYA-4574 / FGSC 10173)</name>
    <name type="common">Glume blotch fungus</name>
    <name type="synonym">Parastagonospora nodorum</name>
    <dbReference type="NCBI Taxonomy" id="321614"/>
    <lineage>
        <taxon>Eukaryota</taxon>
        <taxon>Fungi</taxon>
        <taxon>Dikarya</taxon>
        <taxon>Ascomycota</taxon>
        <taxon>Pezizomycotina</taxon>
        <taxon>Dothideomycetes</taxon>
        <taxon>Pleosporomycetidae</taxon>
        <taxon>Pleosporales</taxon>
        <taxon>Pleosporineae</taxon>
        <taxon>Phaeosphaeriaceae</taxon>
        <taxon>Parastagonospora</taxon>
    </lineage>
</organism>
<accession>A0A7U2EUU7</accession>
<name>A0A7U2EUU7_PHANO</name>
<proteinExistence type="predicted"/>
<evidence type="ECO:0000313" key="2">
    <source>
        <dbReference type="EMBL" id="QRC93414.1"/>
    </source>
</evidence>
<evidence type="ECO:0000313" key="3">
    <source>
        <dbReference type="Proteomes" id="UP000663193"/>
    </source>
</evidence>
<protein>
    <submittedName>
        <fullName evidence="2">Uncharacterized protein</fullName>
    </submittedName>
</protein>
<keyword evidence="3" id="KW-1185">Reference proteome</keyword>